<sequence>MRKAILHILMVIVILDTTSLCQVFKLPSLVQHFTEHKALNQQISFLDFLSMHYWGDDMDDDDDEKDMQLPFKKIDLQQSAFLFIPVSTSFSFDSKAWTLSRDYHQYKPQVHYNSHIGSLFRPPQV</sequence>
<dbReference type="Proteomes" id="UP000256373">
    <property type="component" value="Unassembled WGS sequence"/>
</dbReference>
<comment type="caution">
    <text evidence="1">The sequence shown here is derived from an EMBL/GenBank/DDBJ whole genome shotgun (WGS) entry which is preliminary data.</text>
</comment>
<evidence type="ECO:0000313" key="2">
    <source>
        <dbReference type="Proteomes" id="UP000256373"/>
    </source>
</evidence>
<name>A0A3D8YER1_9BACT</name>
<accession>A0A3D8YER1</accession>
<reference evidence="1 2" key="1">
    <citation type="submission" date="2018-07" db="EMBL/GenBank/DDBJ databases">
        <title>Dyadobacter roseus sp. nov., isolated from rose rhizosphere soil.</title>
        <authorList>
            <person name="Chen L."/>
        </authorList>
    </citation>
    <scope>NUCLEOTIDE SEQUENCE [LARGE SCALE GENOMIC DNA]</scope>
    <source>
        <strain evidence="1 2">RS19</strain>
    </source>
</reference>
<keyword evidence="2" id="KW-1185">Reference proteome</keyword>
<proteinExistence type="predicted"/>
<dbReference type="RefSeq" id="WP_115829657.1">
    <property type="nucleotide sequence ID" value="NZ_QNUL01000003.1"/>
</dbReference>
<evidence type="ECO:0000313" key="1">
    <source>
        <dbReference type="EMBL" id="REA63068.1"/>
    </source>
</evidence>
<gene>
    <name evidence="1" type="ORF">DSL64_05475</name>
</gene>
<dbReference type="AlphaFoldDB" id="A0A3D8YER1"/>
<protein>
    <submittedName>
        <fullName evidence="1">Uncharacterized protein</fullName>
    </submittedName>
</protein>
<dbReference type="OrthoDB" id="894042at2"/>
<organism evidence="1 2">
    <name type="scientific">Dyadobacter luteus</name>
    <dbReference type="NCBI Taxonomy" id="2259619"/>
    <lineage>
        <taxon>Bacteria</taxon>
        <taxon>Pseudomonadati</taxon>
        <taxon>Bacteroidota</taxon>
        <taxon>Cytophagia</taxon>
        <taxon>Cytophagales</taxon>
        <taxon>Spirosomataceae</taxon>
        <taxon>Dyadobacter</taxon>
    </lineage>
</organism>
<dbReference type="EMBL" id="QNUL01000003">
    <property type="protein sequence ID" value="REA63068.1"/>
    <property type="molecule type" value="Genomic_DNA"/>
</dbReference>